<dbReference type="EMBL" id="CP005961">
    <property type="protein sequence ID" value="AHZ73525.1"/>
    <property type="molecule type" value="Genomic_DNA"/>
</dbReference>
<name>A0A024ELQ4_9PSED</name>
<protein>
    <submittedName>
        <fullName evidence="1">Uncharacterized protein</fullName>
    </submittedName>
</protein>
<dbReference type="Proteomes" id="UP000026913">
    <property type="component" value="Plasmid unnamed"/>
</dbReference>
<organism evidence="1 2">
    <name type="scientific">Pseudomonas mandelii JR-1</name>
    <dbReference type="NCBI Taxonomy" id="1147786"/>
    <lineage>
        <taxon>Bacteria</taxon>
        <taxon>Pseudomonadati</taxon>
        <taxon>Pseudomonadota</taxon>
        <taxon>Gammaproteobacteria</taxon>
        <taxon>Pseudomonadales</taxon>
        <taxon>Pseudomonadaceae</taxon>
        <taxon>Pseudomonas</taxon>
    </lineage>
</organism>
<evidence type="ECO:0000313" key="1">
    <source>
        <dbReference type="EMBL" id="AHZ73525.1"/>
    </source>
</evidence>
<dbReference type="AlphaFoldDB" id="A0A024ELQ4"/>
<evidence type="ECO:0000313" key="2">
    <source>
        <dbReference type="Proteomes" id="UP000026913"/>
    </source>
</evidence>
<gene>
    <name evidence="1" type="ORF">OU5_P0273</name>
</gene>
<accession>A0A024ELQ4</accession>
<sequence>MKILMILAVLMVIAGVVLGDLILGVLGAVTLACAGVDALTCNQPVRQSVQA</sequence>
<keyword evidence="1" id="KW-0614">Plasmid</keyword>
<dbReference type="PROSITE" id="PS51257">
    <property type="entry name" value="PROKAR_LIPOPROTEIN"/>
    <property type="match status" value="1"/>
</dbReference>
<proteinExistence type="predicted"/>
<reference evidence="1 2" key="1">
    <citation type="journal article" date="2012" name="J. Bacteriol.">
        <title>Genome sequence of cold-adapted Pseudomonas mandelii strain JR-1.</title>
        <authorList>
            <person name="Jang S.H."/>
            <person name="Kim J."/>
            <person name="Kim J."/>
            <person name="Hong S."/>
            <person name="Lee C."/>
        </authorList>
    </citation>
    <scope>NUCLEOTIDE SEQUENCE [LARGE SCALE GENOMIC DNA]</scope>
    <source>
        <strain evidence="1 2">JR-1</strain>
        <plasmid evidence="2">Plasmid</plasmid>
    </source>
</reference>
<dbReference type="RefSeq" id="WP_158491254.1">
    <property type="nucleotide sequence ID" value="NZ_CP005961.1"/>
</dbReference>
<dbReference type="KEGG" id="pman:OU5_P0273"/>
<geneLocation type="plasmid" evidence="2"/>
<dbReference type="HOGENOM" id="CLU_3102761_0_0_6"/>